<evidence type="ECO:0000313" key="1">
    <source>
        <dbReference type="EMBL" id="KYM87379.1"/>
    </source>
</evidence>
<protein>
    <submittedName>
        <fullName evidence="1">Uncharacterized protein</fullName>
    </submittedName>
</protein>
<proteinExistence type="predicted"/>
<sequence length="133" mass="15703">MSAFTLRVKMYSASREKIVREVIDTVSQCSYIRTDIARELGYVSRGKIDVSHFLFDGVKSKREKHDDCNWKSYQRCCQMRQQWFITTLFVQEASPSNWRLDVIGITDPIENASKLVRDEQTREFLKKSEVELR</sequence>
<name>A0A195BPK0_9HYME</name>
<dbReference type="AlphaFoldDB" id="A0A195BPK0"/>
<keyword evidence="2" id="KW-1185">Reference proteome</keyword>
<evidence type="ECO:0000313" key="2">
    <source>
        <dbReference type="Proteomes" id="UP000078540"/>
    </source>
</evidence>
<accession>A0A195BPK0</accession>
<dbReference type="Proteomes" id="UP000078540">
    <property type="component" value="Unassembled WGS sequence"/>
</dbReference>
<organism evidence="1 2">
    <name type="scientific">Atta colombica</name>
    <dbReference type="NCBI Taxonomy" id="520822"/>
    <lineage>
        <taxon>Eukaryota</taxon>
        <taxon>Metazoa</taxon>
        <taxon>Ecdysozoa</taxon>
        <taxon>Arthropoda</taxon>
        <taxon>Hexapoda</taxon>
        <taxon>Insecta</taxon>
        <taxon>Pterygota</taxon>
        <taxon>Neoptera</taxon>
        <taxon>Endopterygota</taxon>
        <taxon>Hymenoptera</taxon>
        <taxon>Apocrita</taxon>
        <taxon>Aculeata</taxon>
        <taxon>Formicoidea</taxon>
        <taxon>Formicidae</taxon>
        <taxon>Myrmicinae</taxon>
        <taxon>Atta</taxon>
    </lineage>
</organism>
<dbReference type="STRING" id="520822.A0A195BPK0"/>
<reference evidence="1 2" key="1">
    <citation type="submission" date="2015-09" db="EMBL/GenBank/DDBJ databases">
        <title>Atta colombica WGS genome.</title>
        <authorList>
            <person name="Nygaard S."/>
            <person name="Hu H."/>
            <person name="Boomsma J."/>
            <person name="Zhang G."/>
        </authorList>
    </citation>
    <scope>NUCLEOTIDE SEQUENCE [LARGE SCALE GENOMIC DNA]</scope>
    <source>
        <strain evidence="1">Treedump-2</strain>
        <tissue evidence="1">Whole body</tissue>
    </source>
</reference>
<dbReference type="EMBL" id="KQ976433">
    <property type="protein sequence ID" value="KYM87379.1"/>
    <property type="molecule type" value="Genomic_DNA"/>
</dbReference>
<gene>
    <name evidence="1" type="ORF">ALC53_03566</name>
</gene>